<reference evidence="2 3" key="1">
    <citation type="submission" date="2019-03" db="EMBL/GenBank/DDBJ databases">
        <title>Sequencing 25 genomes of Wallemia mellicola.</title>
        <authorList>
            <person name="Gostincar C."/>
        </authorList>
    </citation>
    <scope>NUCLEOTIDE SEQUENCE [LARGE SCALE GENOMIC DNA]</scope>
    <source>
        <strain evidence="2 3">EXF-1262</strain>
    </source>
</reference>
<dbReference type="Proteomes" id="UP000307169">
    <property type="component" value="Unassembled WGS sequence"/>
</dbReference>
<evidence type="ECO:0000313" key="2">
    <source>
        <dbReference type="EMBL" id="TIB94570.1"/>
    </source>
</evidence>
<dbReference type="InterPro" id="IPR003323">
    <property type="entry name" value="OTU_dom"/>
</dbReference>
<gene>
    <name evidence="2" type="ORF">E3Q17_04440</name>
</gene>
<dbReference type="InterPro" id="IPR050704">
    <property type="entry name" value="Peptidase_C85-like"/>
</dbReference>
<dbReference type="PROSITE" id="PS50802">
    <property type="entry name" value="OTU"/>
    <property type="match status" value="1"/>
</dbReference>
<organism evidence="2 3">
    <name type="scientific">Wallemia mellicola</name>
    <dbReference type="NCBI Taxonomy" id="1708541"/>
    <lineage>
        <taxon>Eukaryota</taxon>
        <taxon>Fungi</taxon>
        <taxon>Dikarya</taxon>
        <taxon>Basidiomycota</taxon>
        <taxon>Wallemiomycotina</taxon>
        <taxon>Wallemiomycetes</taxon>
        <taxon>Wallemiales</taxon>
        <taxon>Wallemiaceae</taxon>
        <taxon>Wallemia</taxon>
    </lineage>
</organism>
<dbReference type="AlphaFoldDB" id="A0A4T0NCK9"/>
<protein>
    <recommendedName>
        <fullName evidence="1">OTU domain-containing protein</fullName>
    </recommendedName>
</protein>
<dbReference type="CDD" id="cd22744">
    <property type="entry name" value="OTU"/>
    <property type="match status" value="1"/>
</dbReference>
<dbReference type="PANTHER" id="PTHR12419">
    <property type="entry name" value="OTU DOMAIN CONTAINING PROTEIN"/>
    <property type="match status" value="1"/>
</dbReference>
<dbReference type="EMBL" id="SPRH01000136">
    <property type="protein sequence ID" value="TIB94570.1"/>
    <property type="molecule type" value="Genomic_DNA"/>
</dbReference>
<dbReference type="SUPFAM" id="SSF54001">
    <property type="entry name" value="Cysteine proteinases"/>
    <property type="match status" value="1"/>
</dbReference>
<comment type="caution">
    <text evidence="2">The sequence shown here is derived from an EMBL/GenBank/DDBJ whole genome shotgun (WGS) entry which is preliminary data.</text>
</comment>
<proteinExistence type="predicted"/>
<dbReference type="Pfam" id="PF02338">
    <property type="entry name" value="OTU"/>
    <property type="match status" value="1"/>
</dbReference>
<dbReference type="GO" id="GO:0004843">
    <property type="term" value="F:cysteine-type deubiquitinase activity"/>
    <property type="evidence" value="ECO:0007669"/>
    <property type="project" value="TreeGrafter"/>
</dbReference>
<evidence type="ECO:0000313" key="3">
    <source>
        <dbReference type="Proteomes" id="UP000307169"/>
    </source>
</evidence>
<dbReference type="GO" id="GO:0016579">
    <property type="term" value="P:protein deubiquitination"/>
    <property type="evidence" value="ECO:0007669"/>
    <property type="project" value="TreeGrafter"/>
</dbReference>
<sequence length="156" mass="17799">MKWKRGQNTWSAPFGRTYWTAIFQKQQTDGYIVADGNCMFRAISFALYGDQEKHGDVRKLVVDYMAENIEERVGQENAETLDCSTWADYLQKMQKEGTHGDEYVLINAALACRIDIVILSTSGSTKSIETFRYRGEQLIAICHVNGDHYEALRGTK</sequence>
<feature type="domain" description="OTU" evidence="1">
    <location>
        <begin position="27"/>
        <end position="155"/>
    </location>
</feature>
<evidence type="ECO:0000259" key="1">
    <source>
        <dbReference type="PROSITE" id="PS50802"/>
    </source>
</evidence>
<dbReference type="Gene3D" id="3.90.70.80">
    <property type="match status" value="1"/>
</dbReference>
<accession>A0A4T0NCK9</accession>
<name>A0A4T0NCK9_9BASI</name>
<dbReference type="PANTHER" id="PTHR12419:SF11">
    <property type="entry name" value="OTU DOMAIN-CONTAINING PROTEIN DDB_G0284757"/>
    <property type="match status" value="1"/>
</dbReference>
<dbReference type="InterPro" id="IPR038765">
    <property type="entry name" value="Papain-like_cys_pep_sf"/>
</dbReference>